<organism evidence="2 3">
    <name type="scientific">Paenibacillus eucommiae</name>
    <dbReference type="NCBI Taxonomy" id="1355755"/>
    <lineage>
        <taxon>Bacteria</taxon>
        <taxon>Bacillati</taxon>
        <taxon>Bacillota</taxon>
        <taxon>Bacilli</taxon>
        <taxon>Bacillales</taxon>
        <taxon>Paenibacillaceae</taxon>
        <taxon>Paenibacillus</taxon>
    </lineage>
</organism>
<evidence type="ECO:0000256" key="1">
    <source>
        <dbReference type="SAM" id="Phobius"/>
    </source>
</evidence>
<protein>
    <submittedName>
        <fullName evidence="2">Uncharacterized protein</fullName>
    </submittedName>
</protein>
<reference evidence="2 3" key="1">
    <citation type="submission" date="2021-03" db="EMBL/GenBank/DDBJ databases">
        <title>Genomic Encyclopedia of Type Strains, Phase IV (KMG-IV): sequencing the most valuable type-strain genomes for metagenomic binning, comparative biology and taxonomic classification.</title>
        <authorList>
            <person name="Goeker M."/>
        </authorList>
    </citation>
    <scope>NUCLEOTIDE SEQUENCE [LARGE SCALE GENOMIC DNA]</scope>
    <source>
        <strain evidence="2 3">DSM 26048</strain>
    </source>
</reference>
<comment type="caution">
    <text evidence="2">The sequence shown here is derived from an EMBL/GenBank/DDBJ whole genome shotgun (WGS) entry which is preliminary data.</text>
</comment>
<feature type="transmembrane region" description="Helical" evidence="1">
    <location>
        <begin position="20"/>
        <end position="37"/>
    </location>
</feature>
<proteinExistence type="predicted"/>
<keyword evidence="1" id="KW-1133">Transmembrane helix</keyword>
<accession>A0ABS4ISI7</accession>
<name>A0ABS4ISI7_9BACL</name>
<dbReference type="Proteomes" id="UP001519287">
    <property type="component" value="Unassembled WGS sequence"/>
</dbReference>
<dbReference type="EMBL" id="JAGGLB010000005">
    <property type="protein sequence ID" value="MBP1990542.1"/>
    <property type="molecule type" value="Genomic_DNA"/>
</dbReference>
<keyword evidence="3" id="KW-1185">Reference proteome</keyword>
<keyword evidence="1" id="KW-0472">Membrane</keyword>
<keyword evidence="1" id="KW-0812">Transmembrane</keyword>
<gene>
    <name evidence="2" type="ORF">J2Z66_002148</name>
</gene>
<sequence length="47" mass="5547">MLPLHDKIDPRSSRMGLGPILSFYNYALSTELSRVLLRKRIISRFKR</sequence>
<evidence type="ECO:0000313" key="3">
    <source>
        <dbReference type="Proteomes" id="UP001519287"/>
    </source>
</evidence>
<evidence type="ECO:0000313" key="2">
    <source>
        <dbReference type="EMBL" id="MBP1990542.1"/>
    </source>
</evidence>